<keyword evidence="2" id="KW-1185">Reference proteome</keyword>
<organism evidence="1 2">
    <name type="scientific">Naganishia cerealis</name>
    <dbReference type="NCBI Taxonomy" id="610337"/>
    <lineage>
        <taxon>Eukaryota</taxon>
        <taxon>Fungi</taxon>
        <taxon>Dikarya</taxon>
        <taxon>Basidiomycota</taxon>
        <taxon>Agaricomycotina</taxon>
        <taxon>Tremellomycetes</taxon>
        <taxon>Filobasidiales</taxon>
        <taxon>Filobasidiaceae</taxon>
        <taxon>Naganishia</taxon>
    </lineage>
</organism>
<name>A0ACC2W776_9TREE</name>
<reference evidence="1" key="1">
    <citation type="submission" date="2023-04" db="EMBL/GenBank/DDBJ databases">
        <title>Draft Genome sequencing of Naganishia species isolated from polar environments using Oxford Nanopore Technology.</title>
        <authorList>
            <person name="Leo P."/>
            <person name="Venkateswaran K."/>
        </authorList>
    </citation>
    <scope>NUCLEOTIDE SEQUENCE</scope>
    <source>
        <strain evidence="1">MNA-CCFEE 5261</strain>
    </source>
</reference>
<gene>
    <name evidence="1" type="ORF">QFC19_003033</name>
</gene>
<evidence type="ECO:0000313" key="1">
    <source>
        <dbReference type="EMBL" id="KAJ9106721.1"/>
    </source>
</evidence>
<proteinExistence type="predicted"/>
<dbReference type="EMBL" id="JASBWR010000028">
    <property type="protein sequence ID" value="KAJ9106721.1"/>
    <property type="molecule type" value="Genomic_DNA"/>
</dbReference>
<sequence length="342" mass="37067">MYISSVILAVMAGTAATSARPTPQAQPVGKKVTLERRGGHARHAADIDNLIAGHNRVISKLHRTLDNYEDNTGSPFPGQKTASQRKRDLIEKRSSMIHKRAPATHGLELQDIADGTWWAGNVSVGTPPQTFEVDFDTGSADFWVTGKDCWYCQTPVKYEPRNSTTAVNTNRNFSISYADGTSSSGPVWTDTVTIGNLVAENQAVGAVDEAYTGNGNPADIVWALMGMAWPSLSRSGNSTFMRRCLIPHENSGSKDTLSSDNDIPTSQFSFSLDDDSAELFIGGVNPEKYQGEFRYVNTAQDYWRVKTGGLSLNGQQLTGSGEAIIDTGKCCLDPGWSSWTGT</sequence>
<dbReference type="Proteomes" id="UP001241377">
    <property type="component" value="Unassembled WGS sequence"/>
</dbReference>
<comment type="caution">
    <text evidence="1">The sequence shown here is derived from an EMBL/GenBank/DDBJ whole genome shotgun (WGS) entry which is preliminary data.</text>
</comment>
<accession>A0ACC2W776</accession>
<evidence type="ECO:0000313" key="2">
    <source>
        <dbReference type="Proteomes" id="UP001241377"/>
    </source>
</evidence>
<protein>
    <submittedName>
        <fullName evidence="1">Uncharacterized protein</fullName>
    </submittedName>
</protein>